<accession>A0ACB8UME3</accession>
<gene>
    <name evidence="1" type="ORF">LOY88_006653</name>
</gene>
<name>A0ACB8UME3_9EURO</name>
<organism evidence="1">
    <name type="scientific">Ophidiomyces ophidiicola</name>
    <dbReference type="NCBI Taxonomy" id="1387563"/>
    <lineage>
        <taxon>Eukaryota</taxon>
        <taxon>Fungi</taxon>
        <taxon>Dikarya</taxon>
        <taxon>Ascomycota</taxon>
        <taxon>Pezizomycotina</taxon>
        <taxon>Eurotiomycetes</taxon>
        <taxon>Eurotiomycetidae</taxon>
        <taxon>Onygenales</taxon>
        <taxon>Onygenaceae</taxon>
        <taxon>Ophidiomyces</taxon>
    </lineage>
</organism>
<proteinExistence type="predicted"/>
<dbReference type="EMBL" id="JALBCA010000186">
    <property type="protein sequence ID" value="KAI2381699.1"/>
    <property type="molecule type" value="Genomic_DNA"/>
</dbReference>
<evidence type="ECO:0000313" key="1">
    <source>
        <dbReference type="EMBL" id="KAI2381699.1"/>
    </source>
</evidence>
<reference evidence="1" key="1">
    <citation type="journal article" date="2022" name="bioRxiv">
        <title>Population genetic analysis of Ophidiomyces ophidiicola, the causative agent of snake fungal disease, indicates recent introductions to the USA.</title>
        <authorList>
            <person name="Ladner J.T."/>
            <person name="Palmer J.M."/>
            <person name="Ettinger C.L."/>
            <person name="Stajich J.E."/>
            <person name="Farrell T.M."/>
            <person name="Glorioso B.M."/>
            <person name="Lawson B."/>
            <person name="Price S.J."/>
            <person name="Stengle A.G."/>
            <person name="Grear D.A."/>
            <person name="Lorch J.M."/>
        </authorList>
    </citation>
    <scope>NUCLEOTIDE SEQUENCE</scope>
    <source>
        <strain evidence="1">NWHC 24266-5</strain>
    </source>
</reference>
<comment type="caution">
    <text evidence="1">The sequence shown here is derived from an EMBL/GenBank/DDBJ whole genome shotgun (WGS) entry which is preliminary data.</text>
</comment>
<protein>
    <submittedName>
        <fullName evidence="1">Uncharacterized protein</fullName>
    </submittedName>
</protein>
<sequence length="381" mass="42730">MAINYGQGTPDAPSRGYQLYITALVMVLIATLFVIARVSTRISTKRLGMDDYMVIAALISSIFLTATINLAVVHGYGTRSIHLSNRQKRLSLRWFFIAQTLYKLVLGFTKISIVWLYIRIFISKTFQRVCYAVMTAIVIWAIASIFATIFQCVPLAASWDRSVKATCIDKNAFWYGFAVTNTSLDFILLFLPIQPILKLHLHWKEKIGLLGVFALGAFVCVTSIVRTTAVAQTTTGPRKDISWDFISRSIWTLIEANTGIICACLPLLKGPLARLFPRLFNMSTHNSKRYGSEPVNSYALRRHSIHGTSGKQVTNISSAGCKELGQASSWRSSEEYIIKTNECNRRCEGEESGIIMKRDIDISYETEAPSARSIKQGRNRL</sequence>